<evidence type="ECO:0000256" key="4">
    <source>
        <dbReference type="ARBA" id="ARBA00023163"/>
    </source>
</evidence>
<sequence length="125" mass="14833">MNKKIPKISDSEYEIMKIIWKQNPIKSQDIVEQVDVANGWSEKTIKTMINRLLKKEAIDYKKDGKAYLYYPLIKEADYKKIENHSFLKRVYNGSLNAMFVHFIKDMKLSSKEIDELKNLLDEENE</sequence>
<dbReference type="RefSeq" id="WP_277732174.1">
    <property type="nucleotide sequence ID" value="NZ_CP120733.1"/>
</dbReference>
<name>A0ABY8EBA3_9FIRM</name>
<proteinExistence type="inferred from homology"/>
<evidence type="ECO:0000256" key="2">
    <source>
        <dbReference type="ARBA" id="ARBA00023015"/>
    </source>
</evidence>
<keyword evidence="4" id="KW-0804">Transcription</keyword>
<protein>
    <submittedName>
        <fullName evidence="5">BlaI/MecI/CopY family transcriptional regulator</fullName>
    </submittedName>
</protein>
<keyword evidence="2" id="KW-0805">Transcription regulation</keyword>
<dbReference type="EMBL" id="CP120733">
    <property type="protein sequence ID" value="WFD10196.1"/>
    <property type="molecule type" value="Genomic_DNA"/>
</dbReference>
<dbReference type="InterPro" id="IPR005650">
    <property type="entry name" value="BlaI_family"/>
</dbReference>
<dbReference type="Gene3D" id="1.10.4040.10">
    <property type="entry name" value="Penicillinase repressor domain"/>
    <property type="match status" value="1"/>
</dbReference>
<evidence type="ECO:0000256" key="1">
    <source>
        <dbReference type="ARBA" id="ARBA00011046"/>
    </source>
</evidence>
<dbReference type="Pfam" id="PF03965">
    <property type="entry name" value="Penicillinase_R"/>
    <property type="match status" value="1"/>
</dbReference>
<reference evidence="5 6" key="1">
    <citation type="submission" date="2023-03" db="EMBL/GenBank/DDBJ databases">
        <title>Complete genome sequence of Tepidibacter sp. SWIR-1, isolated from a deep-sea hydrothermal vent.</title>
        <authorList>
            <person name="Li X."/>
        </authorList>
    </citation>
    <scope>NUCLEOTIDE SEQUENCE [LARGE SCALE GENOMIC DNA]</scope>
    <source>
        <strain evidence="5 6">SWIR-1</strain>
    </source>
</reference>
<comment type="similarity">
    <text evidence="1">Belongs to the BlaI transcriptional regulatory family.</text>
</comment>
<dbReference type="Gene3D" id="1.10.10.10">
    <property type="entry name" value="Winged helix-like DNA-binding domain superfamily/Winged helix DNA-binding domain"/>
    <property type="match status" value="1"/>
</dbReference>
<dbReference type="PIRSF" id="PIRSF019455">
    <property type="entry name" value="CopR_AtkY"/>
    <property type="match status" value="1"/>
</dbReference>
<evidence type="ECO:0000313" key="5">
    <source>
        <dbReference type="EMBL" id="WFD10196.1"/>
    </source>
</evidence>
<organism evidence="5 6">
    <name type="scientific">Tepidibacter hydrothermalis</name>
    <dbReference type="NCBI Taxonomy" id="3036126"/>
    <lineage>
        <taxon>Bacteria</taxon>
        <taxon>Bacillati</taxon>
        <taxon>Bacillota</taxon>
        <taxon>Clostridia</taxon>
        <taxon>Peptostreptococcales</taxon>
        <taxon>Peptostreptococcaceae</taxon>
        <taxon>Tepidibacter</taxon>
    </lineage>
</organism>
<dbReference type="InterPro" id="IPR036388">
    <property type="entry name" value="WH-like_DNA-bd_sf"/>
</dbReference>
<keyword evidence="3" id="KW-0238">DNA-binding</keyword>
<evidence type="ECO:0000256" key="3">
    <source>
        <dbReference type="ARBA" id="ARBA00023125"/>
    </source>
</evidence>
<dbReference type="SUPFAM" id="SSF46785">
    <property type="entry name" value="Winged helix' DNA-binding domain"/>
    <property type="match status" value="1"/>
</dbReference>
<dbReference type="Proteomes" id="UP001222800">
    <property type="component" value="Chromosome"/>
</dbReference>
<gene>
    <name evidence="5" type="ORF">P4S50_17840</name>
</gene>
<dbReference type="InterPro" id="IPR036390">
    <property type="entry name" value="WH_DNA-bd_sf"/>
</dbReference>
<evidence type="ECO:0000313" key="6">
    <source>
        <dbReference type="Proteomes" id="UP001222800"/>
    </source>
</evidence>
<keyword evidence="6" id="KW-1185">Reference proteome</keyword>
<accession>A0ABY8EBA3</accession>